<dbReference type="EMBL" id="JH793829">
    <property type="protein sequence ID" value="ELQ32746.1"/>
    <property type="molecule type" value="Genomic_DNA"/>
</dbReference>
<protein>
    <submittedName>
        <fullName evidence="1">Uncharacterized protein</fullName>
    </submittedName>
</protein>
<sequence length="71" mass="7821">MNNMKKWQPLPLAQSSLVDPEKRQCKADPKLPAPPLAGAARKCNVCVTKPRLEKVVALKGCLYLTSFILMA</sequence>
<organism evidence="1">
    <name type="scientific">Pyricularia oryzae (strain Y34)</name>
    <name type="common">Rice blast fungus</name>
    <name type="synonym">Magnaporthe oryzae</name>
    <dbReference type="NCBI Taxonomy" id="1143189"/>
    <lineage>
        <taxon>Eukaryota</taxon>
        <taxon>Fungi</taxon>
        <taxon>Dikarya</taxon>
        <taxon>Ascomycota</taxon>
        <taxon>Pezizomycotina</taxon>
        <taxon>Sordariomycetes</taxon>
        <taxon>Sordariomycetidae</taxon>
        <taxon>Magnaporthales</taxon>
        <taxon>Pyriculariaceae</taxon>
        <taxon>Pyricularia</taxon>
    </lineage>
</organism>
<reference evidence="1" key="1">
    <citation type="journal article" date="2012" name="PLoS Genet.">
        <title>Comparative analysis of the genomes of two field isolates of the rice blast fungus Magnaporthe oryzae.</title>
        <authorList>
            <person name="Xue M."/>
            <person name="Yang J."/>
            <person name="Li Z."/>
            <person name="Hu S."/>
            <person name="Yao N."/>
            <person name="Dean R.A."/>
            <person name="Zhao W."/>
            <person name="Shen M."/>
            <person name="Zhang H."/>
            <person name="Li C."/>
            <person name="Liu L."/>
            <person name="Cao L."/>
            <person name="Xu X."/>
            <person name="Xing Y."/>
            <person name="Hsiang T."/>
            <person name="Zhang Z."/>
            <person name="Xu J.R."/>
            <person name="Peng Y.L."/>
        </authorList>
    </citation>
    <scope>NUCLEOTIDE SEQUENCE</scope>
    <source>
        <strain evidence="1">Y34</strain>
    </source>
</reference>
<proteinExistence type="predicted"/>
<accession>A0AA97PFK1</accession>
<dbReference type="AlphaFoldDB" id="A0AA97PFK1"/>
<dbReference type="Proteomes" id="UP000011086">
    <property type="component" value="Unassembled WGS sequence"/>
</dbReference>
<gene>
    <name evidence="1" type="ORF">OOU_Y34scaffold01054g5</name>
</gene>
<name>A0AA97PFK1_PYRO3</name>
<evidence type="ECO:0000313" key="1">
    <source>
        <dbReference type="EMBL" id="ELQ32746.1"/>
    </source>
</evidence>